<feature type="compositionally biased region" description="Polar residues" evidence="1">
    <location>
        <begin position="762"/>
        <end position="771"/>
    </location>
</feature>
<proteinExistence type="predicted"/>
<dbReference type="InterPro" id="IPR011993">
    <property type="entry name" value="PH-like_dom_sf"/>
</dbReference>
<accession>A0A0K6S7T1</accession>
<feature type="compositionally biased region" description="Low complexity" evidence="1">
    <location>
        <begin position="788"/>
        <end position="797"/>
    </location>
</feature>
<feature type="compositionally biased region" description="Polar residues" evidence="1">
    <location>
        <begin position="664"/>
        <end position="682"/>
    </location>
</feature>
<protein>
    <recommendedName>
        <fullName evidence="2">PH domain-containing protein</fullName>
    </recommendedName>
</protein>
<feature type="compositionally biased region" description="Basic and acidic residues" evidence="1">
    <location>
        <begin position="716"/>
        <end position="733"/>
    </location>
</feature>
<dbReference type="VEuPathDB" id="CryptoDB:Cvel_23055"/>
<feature type="compositionally biased region" description="Polar residues" evidence="1">
    <location>
        <begin position="1140"/>
        <end position="1154"/>
    </location>
</feature>
<feature type="compositionally biased region" description="Pro residues" evidence="1">
    <location>
        <begin position="1528"/>
        <end position="1540"/>
    </location>
</feature>
<feature type="region of interest" description="Disordered" evidence="1">
    <location>
        <begin position="1271"/>
        <end position="1308"/>
    </location>
</feature>
<feature type="compositionally biased region" description="Basic and acidic residues" evidence="1">
    <location>
        <begin position="1439"/>
        <end position="1449"/>
    </location>
</feature>
<gene>
    <name evidence="3" type="ORF">Cvel_23055.t1.CR1</name>
</gene>
<feature type="compositionally biased region" description="Polar residues" evidence="1">
    <location>
        <begin position="2273"/>
        <end position="2284"/>
    </location>
</feature>
<dbReference type="EMBL" id="CDMZ01001473">
    <property type="protein sequence ID" value="CUC09720.1"/>
    <property type="molecule type" value="Genomic_DNA"/>
</dbReference>
<feature type="compositionally biased region" description="Polar residues" evidence="1">
    <location>
        <begin position="2023"/>
        <end position="2042"/>
    </location>
</feature>
<feature type="compositionally biased region" description="Low complexity" evidence="1">
    <location>
        <begin position="951"/>
        <end position="960"/>
    </location>
</feature>
<feature type="compositionally biased region" description="Low complexity" evidence="1">
    <location>
        <begin position="1016"/>
        <end position="1030"/>
    </location>
</feature>
<feature type="compositionally biased region" description="Basic and acidic residues" evidence="1">
    <location>
        <begin position="973"/>
        <end position="986"/>
    </location>
</feature>
<dbReference type="Pfam" id="PF00169">
    <property type="entry name" value="PH"/>
    <property type="match status" value="1"/>
</dbReference>
<feature type="compositionally biased region" description="Polar residues" evidence="1">
    <location>
        <begin position="472"/>
        <end position="490"/>
    </location>
</feature>
<feature type="compositionally biased region" description="Low complexity" evidence="1">
    <location>
        <begin position="840"/>
        <end position="852"/>
    </location>
</feature>
<feature type="region of interest" description="Disordered" evidence="1">
    <location>
        <begin position="404"/>
        <end position="1255"/>
    </location>
</feature>
<evidence type="ECO:0000256" key="1">
    <source>
        <dbReference type="SAM" id="MobiDB-lite"/>
    </source>
</evidence>
<feature type="compositionally biased region" description="Low complexity" evidence="1">
    <location>
        <begin position="2442"/>
        <end position="2452"/>
    </location>
</feature>
<feature type="compositionally biased region" description="Basic and acidic residues" evidence="1">
    <location>
        <begin position="2113"/>
        <end position="2129"/>
    </location>
</feature>
<feature type="compositionally biased region" description="Low complexity" evidence="1">
    <location>
        <begin position="1351"/>
        <end position="1362"/>
    </location>
</feature>
<evidence type="ECO:0000259" key="2">
    <source>
        <dbReference type="PROSITE" id="PS50003"/>
    </source>
</evidence>
<feature type="compositionally biased region" description="Polar residues" evidence="1">
    <location>
        <begin position="1271"/>
        <end position="1306"/>
    </location>
</feature>
<feature type="compositionally biased region" description="Low complexity" evidence="1">
    <location>
        <begin position="1686"/>
        <end position="1707"/>
    </location>
</feature>
<feature type="compositionally biased region" description="Polar residues" evidence="1">
    <location>
        <begin position="2182"/>
        <end position="2193"/>
    </location>
</feature>
<feature type="compositionally biased region" description="Polar residues" evidence="1">
    <location>
        <begin position="2081"/>
        <end position="2092"/>
    </location>
</feature>
<feature type="compositionally biased region" description="Low complexity" evidence="1">
    <location>
        <begin position="1192"/>
        <end position="1208"/>
    </location>
</feature>
<feature type="compositionally biased region" description="Polar residues" evidence="1">
    <location>
        <begin position="1972"/>
        <end position="2000"/>
    </location>
</feature>
<evidence type="ECO:0000313" key="3">
    <source>
        <dbReference type="EMBL" id="CUC09720.1"/>
    </source>
</evidence>
<feature type="compositionally biased region" description="Low complexity" evidence="1">
    <location>
        <begin position="1320"/>
        <end position="1331"/>
    </location>
</feature>
<dbReference type="CDD" id="cd00821">
    <property type="entry name" value="PH"/>
    <property type="match status" value="1"/>
</dbReference>
<sequence>MFRIYQDSTPSCACSQNCGGRWVRRAVVIADTFFLYCKEGQNPLQKEKSAQESRGEMEITTQTAVWRPSSFRTRQHCLFVYNMAGAEEKEGEDQTERQTEGGEGNTMEGGEDAQYETTKEQMVPFEGCEEAFWKAKDPKFILQAEDEADCDAWLRAISRAREIALEISVNPDCEAAWRKNRRVENKRRSQLLSATQSLNPQMRLSVGSFSAAQMIFSDDGEGEGEESVAATEAEIERVKEVLSDVVIFREGTLLKRGNAGLQRWVERAVVVVDASLRYGKDASVMKEELAFLESEARGKMDVTDSTAVFCPEEFKGRENVFLVYNAGDPAEAESPSETGFDRALDPKFIFQARDGEDRESWVKAIGESKLLVVAAAQDATHPLHARKLVLWSPHLETLVHFQKSSSRLNSENASNVGGGSHGASAASGAPSLQFPLEVPSGTSLTGAYANPPTSGSLSSSGDSWVQLGDSGSIPQEQGKASRSSQETPGSAVSVLPEGVSSSASAAPQVPIEGGSGQAAMRTSVEGVEVVPNPPSAFVSPVAEVAEEGKSQGRDERAEDEDEDDEGQRGADLTVNAEGTCAADSAREVGGDATGSPGEMVASAAVDKSAPIPPETPARSGSMSSSGESWLQVDESESMENAALETPPQVPEEAHEGPTDPAPESASTAPKSPADNQPHSTGLPSPCPPVGALAPADSLSLSRTSSTDAMKNPRSQARAEERAERLPSDVKGDTESAGAAGVVRGVDRESESQTEEEAAADPQSVQISTEKSASALVPGAYPNPGAGGSLSSSGLSWVELEESDQAEGVTETAGAIPTESANQSACLAPESATDSQRLEAEVPLPSSSSSGTAEESDSPFPSASADGLQKKPANEEADEEGGEIELSGGEGVASVGKDAEGTGVTGVVKDFWGEIQSPKKETAEAAPESPKISPETPPAASLAGAPADPHPSGSLSSSGQSWVELGDSGPMSQKHLEASPRSTEKESALPSVAGTGHDQNPPHEPSANYQSNTAELASLSAPVHAPVAPASSPSPSPFPSGDNAKSLLSGDESRKREHVFPPELSVAPGLDTATVTGVRDASGAETKGGLESGRPTGETPAAPQNQTPTGTALAGLHANPQLSGSLASSGESWVQLEENESTSQEQGEALQSMTEKTGAVAVPAPAPSSESAFVSALPLAASKSPADAHECHTPSSAPTAAKAPTVSASDLTSPSSADGVKKTMSQEGGERTGQASQFESERAAGPAEEGKAQCTSEISRAVPSLAYAHANPQVSGSLASSGESWVQLEESGSTPDGTHDVSVSPTENVGVVPDLVASVSVESPPLPASESPAVPPEGHANFASSLEGAVGAAASRSPSPSAEAAKETLCPKENGERGDGPMSEADSGLMDQKSEEGQEIHPQKNLQEHTSLSDPDDAMATSRSGEAFSKLEMKNSSGTKDSREKREVGDGRLMASEVGAEEDKLHRTKICDTVADDEAQKPSETVKPTDSHPHSATQSPLTGVPLAPADSAVGPQGSTRVGETFSPLLPDPEPPAPPLTEPRPEAADSTPTPLAAVPPPQDVGASSLRSSESDPQVNSQKQQNSEKKPQAPPTTAKATAKAKAKAKHSVPTKMKSGPSKQSSTLSMGERSVKDKVPLHSSGLQKDYASPLALSSTEAAEKPTHPGPQSPQPKALSSRSPLRSATVKAGPKGATKVTTTKTPSGTPVPMSSVAPLRSATAKFGPRGSTTNPKPAAHKESVLSEAPPLTKPAMTKAKTGTLTAPVGTARRRSSAATAEALKSSTVSAQTPRAEPPSSVQKAHSKSDHQSQDLSQTGPKNSMSPIRSATAIAGPKGASKETKTVENKEPAETPVPRNSMSPIRSATAKAGPKGAPKETKTVENKEPAETPVPRNSMSPIRSATAKGKNRNSAAQTKRLSKSLALSLASAASKGTKAKVEVEGIRAPIPIFYARRRSSIGISVPMLDRSLGRSKRSSAGPTGIENANQKTPLAKSAASNVSEDFSASADLRRKKKSSLKQRQRKSHLSQSLKAKTTAAWGSSSLQHQPAGEEAEGGSSAVQGAQKAKGDQSLSQMDGKNPRLSVSGLSASKENNQNGHHRDHTGEEGAHKGKPPTEPVEKEKCSPEKCEEHSPSLKFPPAPESRAWALPTLQDSDEEVEPENPTNTQDGDERKGLPAGASEENQADKSPQIHQTAPQPQLEIPVEQSATIGMEVLELGEKASVQSRPLPQGTHHSSVHPQPASADSHRNALSNGPSGPTVPVNFPSTHAVHPCVNAPPSQQRKQIQTPMSGLPIPSPRLAPPTRAVPAASPATTPVPYYTKQTPAQVHVAGAQTPRPHYQVLAAAAAGVHTPRPAGRRQQAVVPSPQLKVWTPRAFPHSYHTPLGQPFEFPPPLMSVKVAAASRRVYAPPLRPQNAFPFPVPVPLSLLPPQQQQQKQQPNALPLLPSQQHQQQQTHGPPPVPSLQPPHAETLLTPPVSPRPRAHSDQLPPVTLTTLSPGLDTGRRTVSRPAPAPGHAQTQNRMSPTVPSPRSPRVLMHLTPQSPATGKTFVMTSPRQVTASTYRVGGADHEKGVASPLMLPGSPRLPPPPRSVTVVRKPTGMPSLYEGHPSEATPRPASTIHVPPLRGHSSSPSRQVPFVFSQRTQPSEETPTSSAACCALLC</sequence>
<dbReference type="Gene3D" id="2.30.29.30">
    <property type="entry name" value="Pleckstrin-homology domain (PH domain)/Phosphotyrosine-binding domain (PTB)"/>
    <property type="match status" value="2"/>
</dbReference>
<reference evidence="3" key="1">
    <citation type="submission" date="2014-11" db="EMBL/GenBank/DDBJ databases">
        <title>Molecular phylogeny of cliff fern family Woodsiaceae with morphological implications.</title>
        <authorList>
            <person name="Shao Y.-Z."/>
            <person name="Wei R."/>
            <person name="Zhang X.-C."/>
        </authorList>
    </citation>
    <scope>NUCLEOTIDE SEQUENCE</scope>
</reference>
<feature type="region of interest" description="Disordered" evidence="1">
    <location>
        <begin position="1960"/>
        <end position="2284"/>
    </location>
</feature>
<feature type="compositionally biased region" description="Polar residues" evidence="1">
    <location>
        <begin position="2218"/>
        <end position="2234"/>
    </location>
</feature>
<feature type="compositionally biased region" description="Basic and acidic residues" evidence="1">
    <location>
        <begin position="1050"/>
        <end position="1059"/>
    </location>
</feature>
<feature type="compositionally biased region" description="Low complexity" evidence="1">
    <location>
        <begin position="422"/>
        <end position="431"/>
    </location>
</feature>
<feature type="region of interest" description="Disordered" evidence="1">
    <location>
        <begin position="1320"/>
        <end position="1916"/>
    </location>
</feature>
<dbReference type="InterPro" id="IPR001849">
    <property type="entry name" value="PH_domain"/>
</dbReference>
<feature type="compositionally biased region" description="Polar residues" evidence="1">
    <location>
        <begin position="1808"/>
        <end position="1823"/>
    </location>
</feature>
<feature type="compositionally biased region" description="Basic and acidic residues" evidence="1">
    <location>
        <begin position="546"/>
        <end position="556"/>
    </location>
</feature>
<feature type="compositionally biased region" description="Basic and acidic residues" evidence="1">
    <location>
        <begin position="1363"/>
        <end position="1378"/>
    </location>
</feature>
<feature type="compositionally biased region" description="Basic residues" evidence="1">
    <location>
        <begin position="1599"/>
        <end position="1609"/>
    </location>
</feature>
<feature type="region of interest" description="Disordered" evidence="1">
    <location>
        <begin position="2442"/>
        <end position="2529"/>
    </location>
</feature>
<feature type="compositionally biased region" description="Basic and acidic residues" evidence="1">
    <location>
        <begin position="87"/>
        <end position="100"/>
    </location>
</feature>
<dbReference type="SMART" id="SM00233">
    <property type="entry name" value="PH"/>
    <property type="match status" value="2"/>
</dbReference>
<organism evidence="3">
    <name type="scientific">Chromera velia CCMP2878</name>
    <dbReference type="NCBI Taxonomy" id="1169474"/>
    <lineage>
        <taxon>Eukaryota</taxon>
        <taxon>Sar</taxon>
        <taxon>Alveolata</taxon>
        <taxon>Colpodellida</taxon>
        <taxon>Chromeraceae</taxon>
        <taxon>Chromera</taxon>
    </lineage>
</organism>
<feature type="compositionally biased region" description="Low complexity" evidence="1">
    <location>
        <begin position="454"/>
        <end position="463"/>
    </location>
</feature>
<feature type="compositionally biased region" description="Low complexity" evidence="1">
    <location>
        <begin position="1158"/>
        <end position="1184"/>
    </location>
</feature>
<feature type="compositionally biased region" description="Basic and acidic residues" evidence="1">
    <location>
        <begin position="1391"/>
        <end position="1401"/>
    </location>
</feature>
<feature type="compositionally biased region" description="Low complexity" evidence="1">
    <location>
        <begin position="619"/>
        <end position="628"/>
    </location>
</feature>
<feature type="compositionally biased region" description="Polar residues" evidence="1">
    <location>
        <begin position="1403"/>
        <end position="1412"/>
    </location>
</feature>
<feature type="compositionally biased region" description="Polar residues" evidence="1">
    <location>
        <begin position="1119"/>
        <end position="1131"/>
    </location>
</feature>
<dbReference type="PROSITE" id="PS50003">
    <property type="entry name" value="PH_DOMAIN"/>
    <property type="match status" value="1"/>
</dbReference>
<name>A0A0K6S7T1_9ALVE</name>
<feature type="compositionally biased region" description="Low complexity" evidence="1">
    <location>
        <begin position="695"/>
        <end position="708"/>
    </location>
</feature>
<feature type="compositionally biased region" description="Basic residues" evidence="1">
    <location>
        <begin position="2007"/>
        <end position="2022"/>
    </location>
</feature>
<feature type="compositionally biased region" description="Polar residues" evidence="1">
    <location>
        <begin position="1566"/>
        <end position="1582"/>
    </location>
</feature>
<feature type="domain" description="PH" evidence="2">
    <location>
        <begin position="246"/>
        <end position="370"/>
    </location>
</feature>
<feature type="region of interest" description="Disordered" evidence="1">
    <location>
        <begin position="87"/>
        <end position="118"/>
    </location>
</feature>
<feature type="compositionally biased region" description="Basic and acidic residues" evidence="1">
    <location>
        <begin position="1834"/>
        <end position="1847"/>
    </location>
</feature>
<feature type="compositionally biased region" description="Basic and acidic residues" evidence="1">
    <location>
        <begin position="1871"/>
        <end position="1884"/>
    </location>
</feature>
<feature type="region of interest" description="Disordered" evidence="1">
    <location>
        <begin position="2602"/>
        <end position="2631"/>
    </location>
</feature>
<dbReference type="SUPFAM" id="SSF50729">
    <property type="entry name" value="PH domain-like"/>
    <property type="match status" value="2"/>
</dbReference>